<reference evidence="1 2" key="1">
    <citation type="submission" date="2023-02" db="EMBL/GenBank/DDBJ databases">
        <title>LHISI_Scaffold_Assembly.</title>
        <authorList>
            <person name="Stuart O.P."/>
            <person name="Cleave R."/>
            <person name="Magrath M.J.L."/>
            <person name="Mikheyev A.S."/>
        </authorList>
    </citation>
    <scope>NUCLEOTIDE SEQUENCE [LARGE SCALE GENOMIC DNA]</scope>
    <source>
        <strain evidence="1">Daus_M_001</strain>
        <tissue evidence="1">Leg muscle</tissue>
    </source>
</reference>
<keyword evidence="2" id="KW-1185">Reference proteome</keyword>
<dbReference type="EMBL" id="JARBHB010000006">
    <property type="protein sequence ID" value="KAJ8880916.1"/>
    <property type="molecule type" value="Genomic_DNA"/>
</dbReference>
<name>A0ABQ9H9I9_9NEOP</name>
<protein>
    <submittedName>
        <fullName evidence="1">Uncharacterized protein</fullName>
    </submittedName>
</protein>
<sequence length="86" mass="9621">MGPPMCFALEDPKDYYSTLRISGIQAKIQHTSTHLGGAIPVKTKLEAVLYLLATGCNLKTLTHPFRLRKSTVCEFFQEVCEAILKH</sequence>
<accession>A0ABQ9H9I9</accession>
<evidence type="ECO:0000313" key="2">
    <source>
        <dbReference type="Proteomes" id="UP001159363"/>
    </source>
</evidence>
<comment type="caution">
    <text evidence="1">The sequence shown here is derived from an EMBL/GenBank/DDBJ whole genome shotgun (WGS) entry which is preliminary data.</text>
</comment>
<dbReference type="Proteomes" id="UP001159363">
    <property type="component" value="Chromosome 5"/>
</dbReference>
<proteinExistence type="predicted"/>
<gene>
    <name evidence="1" type="ORF">PR048_017389</name>
</gene>
<organism evidence="1 2">
    <name type="scientific">Dryococelus australis</name>
    <dbReference type="NCBI Taxonomy" id="614101"/>
    <lineage>
        <taxon>Eukaryota</taxon>
        <taxon>Metazoa</taxon>
        <taxon>Ecdysozoa</taxon>
        <taxon>Arthropoda</taxon>
        <taxon>Hexapoda</taxon>
        <taxon>Insecta</taxon>
        <taxon>Pterygota</taxon>
        <taxon>Neoptera</taxon>
        <taxon>Polyneoptera</taxon>
        <taxon>Phasmatodea</taxon>
        <taxon>Verophasmatodea</taxon>
        <taxon>Anareolatae</taxon>
        <taxon>Phasmatidae</taxon>
        <taxon>Eurycanthinae</taxon>
        <taxon>Dryococelus</taxon>
    </lineage>
</organism>
<evidence type="ECO:0000313" key="1">
    <source>
        <dbReference type="EMBL" id="KAJ8880916.1"/>
    </source>
</evidence>